<keyword evidence="1" id="KW-0812">Transmembrane</keyword>
<feature type="transmembrane region" description="Helical" evidence="1">
    <location>
        <begin position="352"/>
        <end position="370"/>
    </location>
</feature>
<evidence type="ECO:0000256" key="1">
    <source>
        <dbReference type="SAM" id="Phobius"/>
    </source>
</evidence>
<evidence type="ECO:0000313" key="3">
    <source>
        <dbReference type="Proteomes" id="UP001054837"/>
    </source>
</evidence>
<proteinExistence type="predicted"/>
<accession>A0AAV4U8H3</accession>
<dbReference type="Proteomes" id="UP001054837">
    <property type="component" value="Unassembled WGS sequence"/>
</dbReference>
<keyword evidence="1" id="KW-0472">Membrane</keyword>
<protein>
    <recommendedName>
        <fullName evidence="4">Odorant receptor</fullName>
    </recommendedName>
</protein>
<reference evidence="2 3" key="1">
    <citation type="submission" date="2021-06" db="EMBL/GenBank/DDBJ databases">
        <title>Caerostris darwini draft genome.</title>
        <authorList>
            <person name="Kono N."/>
            <person name="Arakawa K."/>
        </authorList>
    </citation>
    <scope>NUCLEOTIDE SEQUENCE [LARGE SCALE GENOMIC DNA]</scope>
</reference>
<feature type="transmembrane region" description="Helical" evidence="1">
    <location>
        <begin position="76"/>
        <end position="98"/>
    </location>
</feature>
<comment type="caution">
    <text evidence="2">The sequence shown here is derived from an EMBL/GenBank/DDBJ whole genome shotgun (WGS) entry which is preliminary data.</text>
</comment>
<sequence>MLQSKMDSRNELEEEIYEIFKPLFTLFYALGIHAETERNGRGNFFQKIHSLYFFSFVAINLIHEIFLVNLVTEAEWFKIVFSHALIQVLGTVQALMLYRKRSTLSHVVLQLENALRPLKPFLELNRRNAARKKVIAAILILAVFHFGISSIYARIDIFLMRGTKLPLEYAFNMDVTSKTTEIIVHYTTLCRQMNFIWMDSFLLYYCLVCRILSSAFLRCRDVLNERVACSHFLYLHNSVAKAVFAVDDAYSPQIFTCCSLQLITLFLQVFLLRNISHVGIFYYYLFSGWISMTFLITGIFAFSVAESASKVKESVYFMRFNVHFESWSEMFFKIMMMEVRLTMWKVIDIRRITILSVLGAFFTYTVIIMSL</sequence>
<gene>
    <name evidence="2" type="primary">AVEN_118626_1</name>
    <name evidence="2" type="ORF">CDAR_67521</name>
</gene>
<keyword evidence="3" id="KW-1185">Reference proteome</keyword>
<feature type="transmembrane region" description="Helical" evidence="1">
    <location>
        <begin position="134"/>
        <end position="155"/>
    </location>
</feature>
<keyword evidence="1" id="KW-1133">Transmembrane helix</keyword>
<feature type="transmembrane region" description="Helical" evidence="1">
    <location>
        <begin position="51"/>
        <end position="70"/>
    </location>
</feature>
<evidence type="ECO:0000313" key="2">
    <source>
        <dbReference type="EMBL" id="GIY54043.1"/>
    </source>
</evidence>
<feature type="transmembrane region" description="Helical" evidence="1">
    <location>
        <begin position="195"/>
        <end position="217"/>
    </location>
</feature>
<dbReference type="AlphaFoldDB" id="A0AAV4U8H3"/>
<name>A0AAV4U8H3_9ARAC</name>
<dbReference type="EMBL" id="BPLQ01010857">
    <property type="protein sequence ID" value="GIY54043.1"/>
    <property type="molecule type" value="Genomic_DNA"/>
</dbReference>
<evidence type="ECO:0008006" key="4">
    <source>
        <dbReference type="Google" id="ProtNLM"/>
    </source>
</evidence>
<feature type="transmembrane region" description="Helical" evidence="1">
    <location>
        <begin position="254"/>
        <end position="275"/>
    </location>
</feature>
<feature type="transmembrane region" description="Helical" evidence="1">
    <location>
        <begin position="281"/>
        <end position="302"/>
    </location>
</feature>
<organism evidence="2 3">
    <name type="scientific">Caerostris darwini</name>
    <dbReference type="NCBI Taxonomy" id="1538125"/>
    <lineage>
        <taxon>Eukaryota</taxon>
        <taxon>Metazoa</taxon>
        <taxon>Ecdysozoa</taxon>
        <taxon>Arthropoda</taxon>
        <taxon>Chelicerata</taxon>
        <taxon>Arachnida</taxon>
        <taxon>Araneae</taxon>
        <taxon>Araneomorphae</taxon>
        <taxon>Entelegynae</taxon>
        <taxon>Araneoidea</taxon>
        <taxon>Araneidae</taxon>
        <taxon>Caerostris</taxon>
    </lineage>
</organism>